<evidence type="ECO:0000313" key="8">
    <source>
        <dbReference type="Proteomes" id="UP000516446"/>
    </source>
</evidence>
<keyword evidence="8" id="KW-1185">Reference proteome</keyword>
<evidence type="ECO:0000256" key="4">
    <source>
        <dbReference type="ARBA" id="ARBA00022989"/>
    </source>
</evidence>
<dbReference type="PANTHER" id="PTHR43568">
    <property type="entry name" value="P PROTEIN"/>
    <property type="match status" value="1"/>
</dbReference>
<dbReference type="InterPro" id="IPR004680">
    <property type="entry name" value="Cit_transptr-like_dom"/>
</dbReference>
<keyword evidence="3" id="KW-0812">Transmembrane</keyword>
<dbReference type="PANTHER" id="PTHR43568:SF1">
    <property type="entry name" value="P PROTEIN"/>
    <property type="match status" value="1"/>
</dbReference>
<gene>
    <name evidence="7" type="ORF">FY536_03115</name>
</gene>
<evidence type="ECO:0000256" key="3">
    <source>
        <dbReference type="ARBA" id="ARBA00022692"/>
    </source>
</evidence>
<keyword evidence="4" id="KW-1133">Transmembrane helix</keyword>
<protein>
    <submittedName>
        <fullName evidence="7">Citrate transporter</fullName>
    </submittedName>
</protein>
<dbReference type="GO" id="GO:0055085">
    <property type="term" value="P:transmembrane transport"/>
    <property type="evidence" value="ECO:0007669"/>
    <property type="project" value="InterPro"/>
</dbReference>
<dbReference type="GO" id="GO:0016020">
    <property type="term" value="C:membrane"/>
    <property type="evidence" value="ECO:0007669"/>
    <property type="project" value="UniProtKB-SubCell"/>
</dbReference>
<dbReference type="AlphaFoldDB" id="A0A7H1MLJ6"/>
<dbReference type="Pfam" id="PF03600">
    <property type="entry name" value="CitMHS"/>
    <property type="match status" value="1"/>
</dbReference>
<evidence type="ECO:0000256" key="1">
    <source>
        <dbReference type="ARBA" id="ARBA00004141"/>
    </source>
</evidence>
<dbReference type="InterPro" id="IPR051475">
    <property type="entry name" value="Diverse_Ion_Transporter"/>
</dbReference>
<accession>A0A7H1MLJ6</accession>
<name>A0A7H1MLJ6_9LACO</name>
<comment type="subcellular location">
    <subcellularLocation>
        <location evidence="1">Membrane</location>
        <topology evidence="1">Multi-pass membrane protein</topology>
    </subcellularLocation>
</comment>
<evidence type="ECO:0000313" key="7">
    <source>
        <dbReference type="EMBL" id="QNT64332.1"/>
    </source>
</evidence>
<proteinExistence type="predicted"/>
<reference evidence="7 8" key="1">
    <citation type="submission" date="2019-08" db="EMBL/GenBank/DDBJ databases">
        <authorList>
            <person name="Chang H.C."/>
            <person name="Mun S.Y."/>
        </authorList>
    </citation>
    <scope>NUCLEOTIDE SEQUENCE [LARGE SCALE GENOMIC DNA]</scope>
    <source>
        <strain evidence="7 8">SK</strain>
    </source>
</reference>
<organism evidence="7 8">
    <name type="scientific">Weissella koreensis</name>
    <dbReference type="NCBI Taxonomy" id="165096"/>
    <lineage>
        <taxon>Bacteria</taxon>
        <taxon>Bacillati</taxon>
        <taxon>Bacillota</taxon>
        <taxon>Bacilli</taxon>
        <taxon>Lactobacillales</taxon>
        <taxon>Lactobacillaceae</taxon>
        <taxon>Weissella</taxon>
    </lineage>
</organism>
<sequence length="368" mass="41817">MINRIFTYLKEDVMFTASMVLAVITSLLVRPDIGAVNWHTVFSLMTMMIWVGFLEKAGILHTVSVWLVNRSHHARTLMTSVTFLSFFGAMLLSNDIAILTILPIYLKLADQLTTRLKVVGSTLVIMAANSGAILFPFGKSQNLYMFVHYKINVIQFFEWSASLTVATLVLMFIITRFVRSTPIQIDLPKPDKIHRGRLSFLTVTGIILIITIFGWTPFNLVVPLILIAFFLYNPKMFNLVDFGLLATFIFFFIATNNLAHLEEVKHLIETLFDTKYHVLFGTFFLSQFISNLPSTILISTFTDHAYDLFIGSNIGGYGSIFASMANLIGYRVFRQLDPKFSWTFLKVFMIVNFAFAAVLLLIFGLWSL</sequence>
<dbReference type="EMBL" id="CP043431">
    <property type="protein sequence ID" value="QNT64332.1"/>
    <property type="molecule type" value="Genomic_DNA"/>
</dbReference>
<keyword evidence="2" id="KW-0813">Transport</keyword>
<keyword evidence="5" id="KW-0472">Membrane</keyword>
<dbReference type="Proteomes" id="UP000516446">
    <property type="component" value="Chromosome"/>
</dbReference>
<evidence type="ECO:0000256" key="2">
    <source>
        <dbReference type="ARBA" id="ARBA00022448"/>
    </source>
</evidence>
<evidence type="ECO:0000259" key="6">
    <source>
        <dbReference type="Pfam" id="PF03600"/>
    </source>
</evidence>
<evidence type="ECO:0000256" key="5">
    <source>
        <dbReference type="ARBA" id="ARBA00023136"/>
    </source>
</evidence>
<feature type="domain" description="Citrate transporter-like" evidence="6">
    <location>
        <begin position="17"/>
        <end position="299"/>
    </location>
</feature>
<dbReference type="RefSeq" id="WP_104914551.1">
    <property type="nucleotide sequence ID" value="NZ_CP026847.1"/>
</dbReference>